<dbReference type="InterPro" id="IPR015896">
    <property type="entry name" value="4pyrrol_synth_GluRdtase_dimer"/>
</dbReference>
<gene>
    <name evidence="9 18" type="primary">hemA</name>
    <name evidence="18" type="ORF">OWO01_04240</name>
</gene>
<evidence type="ECO:0000259" key="17">
    <source>
        <dbReference type="Pfam" id="PF05201"/>
    </source>
</evidence>
<evidence type="ECO:0000256" key="2">
    <source>
        <dbReference type="ARBA" id="ARBA00005916"/>
    </source>
</evidence>
<evidence type="ECO:0000256" key="8">
    <source>
        <dbReference type="ARBA" id="ARBA00068659"/>
    </source>
</evidence>
<evidence type="ECO:0000256" key="7">
    <source>
        <dbReference type="ARBA" id="ARBA00047464"/>
    </source>
</evidence>
<dbReference type="PROSITE" id="PS00747">
    <property type="entry name" value="GLUTR"/>
    <property type="match status" value="1"/>
</dbReference>
<feature type="binding site" evidence="9 12">
    <location>
        <begin position="189"/>
        <end position="194"/>
    </location>
    <ligand>
        <name>NADP(+)</name>
        <dbReference type="ChEBI" id="CHEBI:58349"/>
    </ligand>
</feature>
<name>A0A9J6RAT1_9BACI</name>
<evidence type="ECO:0000256" key="6">
    <source>
        <dbReference type="ARBA" id="ARBA00023244"/>
    </source>
</evidence>
<comment type="subunit">
    <text evidence="9">Homodimer.</text>
</comment>
<dbReference type="Proteomes" id="UP001084197">
    <property type="component" value="Unassembled WGS sequence"/>
</dbReference>
<dbReference type="SUPFAM" id="SSF69742">
    <property type="entry name" value="Glutamyl tRNA-reductase catalytic, N-terminal domain"/>
    <property type="match status" value="1"/>
</dbReference>
<dbReference type="InterPro" id="IPR000343">
    <property type="entry name" value="4pyrrol_synth_GluRdtase"/>
</dbReference>
<dbReference type="NCBIfam" id="TIGR01035">
    <property type="entry name" value="hemA"/>
    <property type="match status" value="1"/>
</dbReference>
<evidence type="ECO:0000256" key="12">
    <source>
        <dbReference type="PIRSR" id="PIRSR000445-3"/>
    </source>
</evidence>
<evidence type="ECO:0000256" key="14">
    <source>
        <dbReference type="RuleBase" id="RU000584"/>
    </source>
</evidence>
<evidence type="ECO:0000313" key="19">
    <source>
        <dbReference type="Proteomes" id="UP001084197"/>
    </source>
</evidence>
<evidence type="ECO:0000256" key="1">
    <source>
        <dbReference type="ARBA" id="ARBA00005059"/>
    </source>
</evidence>
<organism evidence="18 19">
    <name type="scientific">Natronobacillus azotifigens</name>
    <dbReference type="NCBI Taxonomy" id="472978"/>
    <lineage>
        <taxon>Bacteria</taxon>
        <taxon>Bacillati</taxon>
        <taxon>Bacillota</taxon>
        <taxon>Bacilli</taxon>
        <taxon>Bacillales</taxon>
        <taxon>Bacillaceae</taxon>
        <taxon>Natronobacillus</taxon>
    </lineage>
</organism>
<accession>A0A9J6RAT1</accession>
<reference evidence="18" key="1">
    <citation type="submission" date="2022-11" db="EMBL/GenBank/DDBJ databases">
        <title>WGS of Natronobacillus azotifigens 24KS-1, an anaerobic diazotrophic haloalkaliphile from soda-rich habitats.</title>
        <authorList>
            <person name="Sorokin D.Y."/>
            <person name="Merkel A.Y."/>
        </authorList>
    </citation>
    <scope>NUCLEOTIDE SEQUENCE</scope>
    <source>
        <strain evidence="18">24KS-1</strain>
    </source>
</reference>
<dbReference type="FunFam" id="3.30.460.30:FF:000001">
    <property type="entry name" value="Glutamyl-tRNA reductase"/>
    <property type="match status" value="1"/>
</dbReference>
<feature type="domain" description="Quinate/shikimate 5-dehydrogenase/glutamyl-tRNA reductase" evidence="16">
    <location>
        <begin position="174"/>
        <end position="305"/>
    </location>
</feature>
<dbReference type="EMBL" id="JAPRAT010000005">
    <property type="protein sequence ID" value="MCZ0702420.1"/>
    <property type="molecule type" value="Genomic_DNA"/>
</dbReference>
<dbReference type="EC" id="1.2.1.70" evidence="3 9"/>
<dbReference type="InterPro" id="IPR018214">
    <property type="entry name" value="GluRdtase_CS"/>
</dbReference>
<sequence length="423" mass="48372">MNILMIGIDYHTAPIEIREQCALDQASISKALQQVKQKSYIKENVILSTCNRTEIYLVVESFDMVCEKMETIMNEWFSLPIEKLSNYFVIYKNEEVISHLFRVASGLDSMVLGETQIIGQVKQAFEMAKQEQSCGWIFNQLFKQAITMAKKAHKDTGIADHPVSLSYVAVKFLQDYLGKLAGKKVLILGAGKMGTLAATNVEKFGLKELAILNRNYEKAKELAKTVSGVAYPIEQLTERLKCMDIVISTFSVDTPIITEKMLDNISFQQKNKKLIMMDLSLPRSIDPNLRHFNQIDLYDIDQIHEMIDDSFANRKKAAKEIEQVIQKEVVLFQEWRKIQQIAPTLAAMQAKANQIEQETMTSIQHKLSHLSAHDQKVIQKHIKSVSNQWLKEPIRNLKQLAIKSQHKETTKIVKQIMGLDEIE</sequence>
<dbReference type="SUPFAM" id="SSF51735">
    <property type="entry name" value="NAD(P)-binding Rossmann-fold domains"/>
    <property type="match status" value="1"/>
</dbReference>
<dbReference type="Gene3D" id="3.30.460.30">
    <property type="entry name" value="Glutamyl-tRNA reductase, N-terminal domain"/>
    <property type="match status" value="1"/>
</dbReference>
<comment type="caution">
    <text evidence="18">The sequence shown here is derived from an EMBL/GenBank/DDBJ whole genome shotgun (WGS) entry which is preliminary data.</text>
</comment>
<feature type="binding site" evidence="9 11">
    <location>
        <position position="120"/>
    </location>
    <ligand>
        <name>substrate</name>
    </ligand>
</feature>
<comment type="pathway">
    <text evidence="1 9 14">Porphyrin-containing compound metabolism; protoporphyrin-IX biosynthesis; 5-aminolevulinate from L-glutamyl-tRNA(Glu): step 1/2.</text>
</comment>
<protein>
    <recommendedName>
        <fullName evidence="8 9">Glutamyl-tRNA reductase</fullName>
        <shortName evidence="9">GluTR</shortName>
        <ecNumber evidence="3 9">1.2.1.70</ecNumber>
    </recommendedName>
</protein>
<feature type="active site" description="Nucleophile" evidence="9 10">
    <location>
        <position position="50"/>
    </location>
</feature>
<dbReference type="PIRSF" id="PIRSF000445">
    <property type="entry name" value="4pyrrol_synth_GluRdtase"/>
    <property type="match status" value="1"/>
</dbReference>
<evidence type="ECO:0000256" key="9">
    <source>
        <dbReference type="HAMAP-Rule" id="MF_00087"/>
    </source>
</evidence>
<dbReference type="PANTHER" id="PTHR43013">
    <property type="entry name" value="GLUTAMYL-TRNA REDUCTASE"/>
    <property type="match status" value="1"/>
</dbReference>
<dbReference type="InterPro" id="IPR036343">
    <property type="entry name" value="GluRdtase_N_sf"/>
</dbReference>
<dbReference type="GO" id="GO:0019353">
    <property type="term" value="P:protoporphyrinogen IX biosynthetic process from glutamate"/>
    <property type="evidence" value="ECO:0007669"/>
    <property type="project" value="TreeGrafter"/>
</dbReference>
<evidence type="ECO:0000259" key="16">
    <source>
        <dbReference type="Pfam" id="PF01488"/>
    </source>
</evidence>
<keyword evidence="6 9" id="KW-0627">Porphyrin biosynthesis</keyword>
<proteinExistence type="inferred from homology"/>
<comment type="similarity">
    <text evidence="2 9 14">Belongs to the glutamyl-tRNA reductase family.</text>
</comment>
<keyword evidence="19" id="KW-1185">Reference proteome</keyword>
<dbReference type="InterPro" id="IPR015895">
    <property type="entry name" value="4pyrrol_synth_GluRdtase_N"/>
</dbReference>
<dbReference type="Pfam" id="PF01488">
    <property type="entry name" value="Shikimate_DH"/>
    <property type="match status" value="1"/>
</dbReference>
<evidence type="ECO:0000256" key="4">
    <source>
        <dbReference type="ARBA" id="ARBA00022857"/>
    </source>
</evidence>
<comment type="miscellaneous">
    <text evidence="9">During catalysis, the active site Cys acts as a nucleophile attacking the alpha-carbonyl group of tRNA-bound glutamate with the formation of a thioester intermediate between enzyme and glutamate, and the concomitant release of tRNA(Glu). The thioester intermediate is finally reduced by direct hydride transfer from NADPH, to form the product GSA.</text>
</comment>
<dbReference type="FunFam" id="3.40.50.720:FF:000031">
    <property type="entry name" value="Glutamyl-tRNA reductase"/>
    <property type="match status" value="1"/>
</dbReference>
<dbReference type="Pfam" id="PF05201">
    <property type="entry name" value="GlutR_N"/>
    <property type="match status" value="1"/>
</dbReference>
<comment type="catalytic activity">
    <reaction evidence="7 9 14">
        <text>(S)-4-amino-5-oxopentanoate + tRNA(Glu) + NADP(+) = L-glutamyl-tRNA(Glu) + NADPH + H(+)</text>
        <dbReference type="Rhea" id="RHEA:12344"/>
        <dbReference type="Rhea" id="RHEA-COMP:9663"/>
        <dbReference type="Rhea" id="RHEA-COMP:9680"/>
        <dbReference type="ChEBI" id="CHEBI:15378"/>
        <dbReference type="ChEBI" id="CHEBI:57501"/>
        <dbReference type="ChEBI" id="CHEBI:57783"/>
        <dbReference type="ChEBI" id="CHEBI:58349"/>
        <dbReference type="ChEBI" id="CHEBI:78442"/>
        <dbReference type="ChEBI" id="CHEBI:78520"/>
        <dbReference type="EC" id="1.2.1.70"/>
    </reaction>
</comment>
<feature type="binding site" evidence="9 11">
    <location>
        <begin position="49"/>
        <end position="52"/>
    </location>
    <ligand>
        <name>substrate</name>
    </ligand>
</feature>
<dbReference type="HAMAP" id="MF_00087">
    <property type="entry name" value="Glu_tRNA_reductase"/>
    <property type="match status" value="1"/>
</dbReference>
<feature type="binding site" evidence="9 11">
    <location>
        <begin position="114"/>
        <end position="116"/>
    </location>
    <ligand>
        <name>substrate</name>
    </ligand>
</feature>
<comment type="function">
    <text evidence="9">Catalyzes the NADPH-dependent reduction of glutamyl-tRNA(Glu) to glutamate 1-semialdehyde (GSA).</text>
</comment>
<dbReference type="SUPFAM" id="SSF69075">
    <property type="entry name" value="Glutamyl tRNA-reductase dimerization domain"/>
    <property type="match status" value="1"/>
</dbReference>
<evidence type="ECO:0000256" key="3">
    <source>
        <dbReference type="ARBA" id="ARBA00012970"/>
    </source>
</evidence>
<dbReference type="RefSeq" id="WP_268779187.1">
    <property type="nucleotide sequence ID" value="NZ_JAPRAT010000005.1"/>
</dbReference>
<evidence type="ECO:0000256" key="13">
    <source>
        <dbReference type="PIRSR" id="PIRSR000445-4"/>
    </source>
</evidence>
<comment type="domain">
    <text evidence="9">Possesses an unusual extended V-shaped dimeric structure with each monomer consisting of three distinct domains arranged along a curved 'spinal' alpha-helix. The N-terminal catalytic domain specifically recognizes the glutamate moiety of the substrate. The second domain is the NADPH-binding domain, and the third C-terminal domain is responsible for dimerization.</text>
</comment>
<feature type="binding site" evidence="9 11">
    <location>
        <position position="109"/>
    </location>
    <ligand>
        <name>substrate</name>
    </ligand>
</feature>
<evidence type="ECO:0000313" key="18">
    <source>
        <dbReference type="EMBL" id="MCZ0702420.1"/>
    </source>
</evidence>
<dbReference type="InterPro" id="IPR036291">
    <property type="entry name" value="NAD(P)-bd_dom_sf"/>
</dbReference>
<evidence type="ECO:0000256" key="11">
    <source>
        <dbReference type="PIRSR" id="PIRSR000445-2"/>
    </source>
</evidence>
<evidence type="ECO:0000256" key="5">
    <source>
        <dbReference type="ARBA" id="ARBA00023002"/>
    </source>
</evidence>
<keyword evidence="4 9" id="KW-0521">NADP</keyword>
<feature type="site" description="Important for activity" evidence="9 13">
    <location>
        <position position="99"/>
    </location>
</feature>
<evidence type="ECO:0000256" key="10">
    <source>
        <dbReference type="PIRSR" id="PIRSR000445-1"/>
    </source>
</evidence>
<dbReference type="AlphaFoldDB" id="A0A9J6RAT1"/>
<dbReference type="GO" id="GO:0008883">
    <property type="term" value="F:glutamyl-tRNA reductase activity"/>
    <property type="evidence" value="ECO:0007669"/>
    <property type="project" value="UniProtKB-UniRule"/>
</dbReference>
<dbReference type="GO" id="GO:0050661">
    <property type="term" value="F:NADP binding"/>
    <property type="evidence" value="ECO:0007669"/>
    <property type="project" value="InterPro"/>
</dbReference>
<dbReference type="Pfam" id="PF00745">
    <property type="entry name" value="GlutR_dimer"/>
    <property type="match status" value="1"/>
</dbReference>
<dbReference type="InterPro" id="IPR036453">
    <property type="entry name" value="GluRdtase_dimer_dom_sf"/>
</dbReference>
<feature type="domain" description="Tetrapyrrole biosynthesis glutamyl-tRNA reductase dimerisation" evidence="15">
    <location>
        <begin position="321"/>
        <end position="419"/>
    </location>
</feature>
<dbReference type="Gene3D" id="3.40.50.720">
    <property type="entry name" value="NAD(P)-binding Rossmann-like Domain"/>
    <property type="match status" value="1"/>
</dbReference>
<dbReference type="CDD" id="cd05213">
    <property type="entry name" value="NAD_bind_Glutamyl_tRNA_reduct"/>
    <property type="match status" value="1"/>
</dbReference>
<keyword evidence="5 9" id="KW-0560">Oxidoreductase</keyword>
<evidence type="ECO:0000259" key="15">
    <source>
        <dbReference type="Pfam" id="PF00745"/>
    </source>
</evidence>
<dbReference type="PANTHER" id="PTHR43013:SF1">
    <property type="entry name" value="GLUTAMYL-TRNA REDUCTASE"/>
    <property type="match status" value="1"/>
</dbReference>
<dbReference type="InterPro" id="IPR006151">
    <property type="entry name" value="Shikm_DH/Glu-tRNA_Rdtase"/>
</dbReference>
<feature type="domain" description="Glutamyl-tRNA reductase N-terminal" evidence="17">
    <location>
        <begin position="6"/>
        <end position="156"/>
    </location>
</feature>